<keyword evidence="3" id="KW-1185">Reference proteome</keyword>
<protein>
    <submittedName>
        <fullName evidence="2">Uncharacterized protein</fullName>
    </submittedName>
</protein>
<organism evidence="2 3">
    <name type="scientific">Anopheles minimus</name>
    <dbReference type="NCBI Taxonomy" id="112268"/>
    <lineage>
        <taxon>Eukaryota</taxon>
        <taxon>Metazoa</taxon>
        <taxon>Ecdysozoa</taxon>
        <taxon>Arthropoda</taxon>
        <taxon>Hexapoda</taxon>
        <taxon>Insecta</taxon>
        <taxon>Pterygota</taxon>
        <taxon>Neoptera</taxon>
        <taxon>Endopterygota</taxon>
        <taxon>Diptera</taxon>
        <taxon>Nematocera</taxon>
        <taxon>Culicoidea</taxon>
        <taxon>Culicidae</taxon>
        <taxon>Anophelinae</taxon>
        <taxon>Anopheles</taxon>
    </lineage>
</organism>
<name>A0A182VPT0_9DIPT</name>
<reference evidence="2" key="2">
    <citation type="submission" date="2020-05" db="UniProtKB">
        <authorList>
            <consortium name="EnsemblMetazoa"/>
        </authorList>
    </citation>
    <scope>IDENTIFICATION</scope>
    <source>
        <strain evidence="2">MINIMUS1</strain>
    </source>
</reference>
<sequence length="104" mass="11615">MNLDTDASSGLHNPILPPKAKKQQQQHQQSHQSQAYNKNSAAGNQHQMRDGSLVHQKIMSLPEKCNDGNNGVGNKLRELRKSPIHVNHDRGGVLKTFVYRVAKL</sequence>
<feature type="compositionally biased region" description="Polar residues" evidence="1">
    <location>
        <begin position="1"/>
        <end position="11"/>
    </location>
</feature>
<accession>A0A182VPT0</accession>
<evidence type="ECO:0000313" key="3">
    <source>
        <dbReference type="Proteomes" id="UP000075920"/>
    </source>
</evidence>
<dbReference type="VEuPathDB" id="VectorBase:AMIN000059"/>
<feature type="compositionally biased region" description="Polar residues" evidence="1">
    <location>
        <begin position="35"/>
        <end position="46"/>
    </location>
</feature>
<reference evidence="3" key="1">
    <citation type="submission" date="2013-03" db="EMBL/GenBank/DDBJ databases">
        <title>The Genome Sequence of Anopheles minimus MINIMUS1.</title>
        <authorList>
            <consortium name="The Broad Institute Genomics Platform"/>
            <person name="Neafsey D.E."/>
            <person name="Walton C."/>
            <person name="Walker B."/>
            <person name="Young S.K."/>
            <person name="Zeng Q."/>
            <person name="Gargeya S."/>
            <person name="Fitzgerald M."/>
            <person name="Haas B."/>
            <person name="Abouelleil A."/>
            <person name="Allen A.W."/>
            <person name="Alvarado L."/>
            <person name="Arachchi H.M."/>
            <person name="Berlin A.M."/>
            <person name="Chapman S.B."/>
            <person name="Gainer-Dewar J."/>
            <person name="Goldberg J."/>
            <person name="Griggs A."/>
            <person name="Gujja S."/>
            <person name="Hansen M."/>
            <person name="Howarth C."/>
            <person name="Imamovic A."/>
            <person name="Ireland A."/>
            <person name="Larimer J."/>
            <person name="McCowan C."/>
            <person name="Murphy C."/>
            <person name="Pearson M."/>
            <person name="Poon T.W."/>
            <person name="Priest M."/>
            <person name="Roberts A."/>
            <person name="Saif S."/>
            <person name="Shea T."/>
            <person name="Sisk P."/>
            <person name="Sykes S."/>
            <person name="Wortman J."/>
            <person name="Nusbaum C."/>
            <person name="Birren B."/>
        </authorList>
    </citation>
    <scope>NUCLEOTIDE SEQUENCE [LARGE SCALE GENOMIC DNA]</scope>
    <source>
        <strain evidence="3">MINIMUS1</strain>
    </source>
</reference>
<dbReference type="Proteomes" id="UP000075920">
    <property type="component" value="Unassembled WGS sequence"/>
</dbReference>
<evidence type="ECO:0000313" key="2">
    <source>
        <dbReference type="EnsemblMetazoa" id="AMIN000059-PA"/>
    </source>
</evidence>
<dbReference type="EnsemblMetazoa" id="AMIN000059-RA">
    <property type="protein sequence ID" value="AMIN000059-PA"/>
    <property type="gene ID" value="AMIN000059"/>
</dbReference>
<feature type="region of interest" description="Disordered" evidence="1">
    <location>
        <begin position="1"/>
        <end position="54"/>
    </location>
</feature>
<evidence type="ECO:0000256" key="1">
    <source>
        <dbReference type="SAM" id="MobiDB-lite"/>
    </source>
</evidence>
<dbReference type="AlphaFoldDB" id="A0A182VPT0"/>
<proteinExistence type="predicted"/>
<feature type="compositionally biased region" description="Low complexity" evidence="1">
    <location>
        <begin position="25"/>
        <end position="34"/>
    </location>
</feature>